<dbReference type="OrthoDB" id="9789104at2"/>
<evidence type="ECO:0000313" key="1">
    <source>
        <dbReference type="EMBL" id="CUS38064.1"/>
    </source>
</evidence>
<sequence>MMHPSSKSPLTRLVYDGRVLRIEFYVAPNGTAPAEDWLEQLSVAAQQKFAALFVRMGDTGKIWNERKFKHLTGTDQLFEFKVEADRILCFFFVGRRLILMHGFRKAVDKTPQREIDRAEAYKKDFEGRARYEN</sequence>
<keyword evidence="2" id="KW-1185">Reference proteome</keyword>
<dbReference type="Proteomes" id="UP000198736">
    <property type="component" value="Unassembled WGS sequence"/>
</dbReference>
<gene>
    <name evidence="1" type="ORF">COMA2_40168</name>
</gene>
<name>A0A0S4LN80_9BACT</name>
<dbReference type="STRING" id="1742973.COMA2_40168"/>
<protein>
    <recommendedName>
        <fullName evidence="3">Type II toxin-antitoxin system RelE/ParE family toxin</fullName>
    </recommendedName>
</protein>
<accession>A0A0S4LN80</accession>
<evidence type="ECO:0000313" key="2">
    <source>
        <dbReference type="Proteomes" id="UP000198736"/>
    </source>
</evidence>
<dbReference type="EMBL" id="CZPZ01000031">
    <property type="protein sequence ID" value="CUS38064.1"/>
    <property type="molecule type" value="Genomic_DNA"/>
</dbReference>
<proteinExistence type="predicted"/>
<dbReference type="RefSeq" id="WP_090899880.1">
    <property type="nucleotide sequence ID" value="NZ_CZPZ01000031.1"/>
</dbReference>
<dbReference type="Pfam" id="PF05973">
    <property type="entry name" value="Gp49"/>
    <property type="match status" value="1"/>
</dbReference>
<organism evidence="1 2">
    <name type="scientific">Candidatus Nitrospira nitrificans</name>
    <dbReference type="NCBI Taxonomy" id="1742973"/>
    <lineage>
        <taxon>Bacteria</taxon>
        <taxon>Pseudomonadati</taxon>
        <taxon>Nitrospirota</taxon>
        <taxon>Nitrospiria</taxon>
        <taxon>Nitrospirales</taxon>
        <taxon>Nitrospiraceae</taxon>
        <taxon>Nitrospira</taxon>
    </lineage>
</organism>
<evidence type="ECO:0008006" key="3">
    <source>
        <dbReference type="Google" id="ProtNLM"/>
    </source>
</evidence>
<dbReference type="InterPro" id="IPR009241">
    <property type="entry name" value="HigB-like"/>
</dbReference>
<dbReference type="AlphaFoldDB" id="A0A0S4LN80"/>
<reference evidence="2" key="1">
    <citation type="submission" date="2015-10" db="EMBL/GenBank/DDBJ databases">
        <authorList>
            <person name="Luecker S."/>
            <person name="Luecker S."/>
        </authorList>
    </citation>
    <scope>NUCLEOTIDE SEQUENCE [LARGE SCALE GENOMIC DNA]</scope>
</reference>